<sequence length="112" mass="11743">MATVVSPDSLPSLVTTVAAMGLIKPSSLRSIRSGAGPTLIEVDPSPSATTIVSPVQRQPTLASPLRLSTQNPSTMGSLPSISHAMHWFFSKGAAPAPSSSQQRRRWVCSLFG</sequence>
<gene>
    <name evidence="1" type="ORF">MRB53_023854</name>
</gene>
<accession>A0ACC2LBF5</accession>
<evidence type="ECO:0000313" key="1">
    <source>
        <dbReference type="EMBL" id="KAJ8630531.1"/>
    </source>
</evidence>
<keyword evidence="2" id="KW-1185">Reference proteome</keyword>
<name>A0ACC2LBF5_PERAE</name>
<reference evidence="1 2" key="1">
    <citation type="journal article" date="2022" name="Hortic Res">
        <title>A haplotype resolved chromosomal level avocado genome allows analysis of novel avocado genes.</title>
        <authorList>
            <person name="Nath O."/>
            <person name="Fletcher S.J."/>
            <person name="Hayward A."/>
            <person name="Shaw L.M."/>
            <person name="Masouleh A.K."/>
            <person name="Furtado A."/>
            <person name="Henry R.J."/>
            <person name="Mitter N."/>
        </authorList>
    </citation>
    <scope>NUCLEOTIDE SEQUENCE [LARGE SCALE GENOMIC DNA]</scope>
    <source>
        <strain evidence="2">cv. Hass</strain>
    </source>
</reference>
<dbReference type="Proteomes" id="UP001234297">
    <property type="component" value="Chromosome 7"/>
</dbReference>
<organism evidence="1 2">
    <name type="scientific">Persea americana</name>
    <name type="common">Avocado</name>
    <dbReference type="NCBI Taxonomy" id="3435"/>
    <lineage>
        <taxon>Eukaryota</taxon>
        <taxon>Viridiplantae</taxon>
        <taxon>Streptophyta</taxon>
        <taxon>Embryophyta</taxon>
        <taxon>Tracheophyta</taxon>
        <taxon>Spermatophyta</taxon>
        <taxon>Magnoliopsida</taxon>
        <taxon>Magnoliidae</taxon>
        <taxon>Laurales</taxon>
        <taxon>Lauraceae</taxon>
        <taxon>Persea</taxon>
    </lineage>
</organism>
<evidence type="ECO:0000313" key="2">
    <source>
        <dbReference type="Proteomes" id="UP001234297"/>
    </source>
</evidence>
<protein>
    <submittedName>
        <fullName evidence="1">Uncharacterized protein</fullName>
    </submittedName>
</protein>
<dbReference type="EMBL" id="CM056815">
    <property type="protein sequence ID" value="KAJ8630531.1"/>
    <property type="molecule type" value="Genomic_DNA"/>
</dbReference>
<proteinExistence type="predicted"/>
<comment type="caution">
    <text evidence="1">The sequence shown here is derived from an EMBL/GenBank/DDBJ whole genome shotgun (WGS) entry which is preliminary data.</text>
</comment>